<accession>A0A6J4JH54</accession>
<dbReference type="AlphaFoldDB" id="A0A6J4JH54"/>
<feature type="non-terminal residue" evidence="1">
    <location>
        <position position="38"/>
    </location>
</feature>
<protein>
    <submittedName>
        <fullName evidence="1">Uncharacterized protein</fullName>
    </submittedName>
</protein>
<name>A0A6J4JH54_9ACTN</name>
<proteinExistence type="predicted"/>
<gene>
    <name evidence="1" type="ORF">AVDCRST_MAG41-3499</name>
</gene>
<sequence>WRRWMSFDSTGSGSRTRSWTSSWITLTDSGRRPGSSRR</sequence>
<dbReference type="EMBL" id="CADCTP010000320">
    <property type="protein sequence ID" value="CAA9280403.1"/>
    <property type="molecule type" value="Genomic_DNA"/>
</dbReference>
<feature type="non-terminal residue" evidence="1">
    <location>
        <position position="1"/>
    </location>
</feature>
<organism evidence="1">
    <name type="scientific">uncultured Mycobacteriales bacterium</name>
    <dbReference type="NCBI Taxonomy" id="581187"/>
    <lineage>
        <taxon>Bacteria</taxon>
        <taxon>Bacillati</taxon>
        <taxon>Actinomycetota</taxon>
        <taxon>Actinomycetes</taxon>
        <taxon>Mycobacteriales</taxon>
        <taxon>environmental samples</taxon>
    </lineage>
</organism>
<reference evidence="1" key="1">
    <citation type="submission" date="2020-02" db="EMBL/GenBank/DDBJ databases">
        <authorList>
            <person name="Meier V. D."/>
        </authorList>
    </citation>
    <scope>NUCLEOTIDE SEQUENCE</scope>
    <source>
        <strain evidence="1">AVDCRST_MAG41</strain>
    </source>
</reference>
<evidence type="ECO:0000313" key="1">
    <source>
        <dbReference type="EMBL" id="CAA9280403.1"/>
    </source>
</evidence>